<keyword evidence="4" id="KW-0805">Transcription regulation</keyword>
<evidence type="ECO:0000256" key="4">
    <source>
        <dbReference type="ARBA" id="ARBA00023015"/>
    </source>
</evidence>
<feature type="compositionally biased region" description="Basic and acidic residues" evidence="9">
    <location>
        <begin position="262"/>
        <end position="281"/>
    </location>
</feature>
<name>A0A0N4U0K2_DRAME</name>
<keyword evidence="7" id="KW-0539">Nucleus</keyword>
<evidence type="ECO:0000256" key="7">
    <source>
        <dbReference type="ARBA" id="ARBA00023242"/>
    </source>
</evidence>
<keyword evidence="6" id="KW-0508">mRNA splicing</keyword>
<reference evidence="11 13" key="2">
    <citation type="submission" date="2018-11" db="EMBL/GenBank/DDBJ databases">
        <authorList>
            <consortium name="Pathogen Informatics"/>
        </authorList>
    </citation>
    <scope>NUCLEOTIDE SEQUENCE [LARGE SCALE GENOMIC DNA]</scope>
</reference>
<keyword evidence="3" id="KW-0507">mRNA processing</keyword>
<organism evidence="12 14">
    <name type="scientific">Dracunculus medinensis</name>
    <name type="common">Guinea worm</name>
    <dbReference type="NCBI Taxonomy" id="318479"/>
    <lineage>
        <taxon>Eukaryota</taxon>
        <taxon>Metazoa</taxon>
        <taxon>Ecdysozoa</taxon>
        <taxon>Nematoda</taxon>
        <taxon>Chromadorea</taxon>
        <taxon>Rhabditida</taxon>
        <taxon>Spirurina</taxon>
        <taxon>Dracunculoidea</taxon>
        <taxon>Dracunculidae</taxon>
        <taxon>Dracunculus</taxon>
    </lineage>
</organism>
<dbReference type="GO" id="GO:0071013">
    <property type="term" value="C:catalytic step 2 spliceosome"/>
    <property type="evidence" value="ECO:0007669"/>
    <property type="project" value="TreeGrafter"/>
</dbReference>
<evidence type="ECO:0000313" key="11">
    <source>
        <dbReference type="EMBL" id="VDN54473.1"/>
    </source>
</evidence>
<dbReference type="AlphaFoldDB" id="A0A0N4U0K2"/>
<proteinExistence type="inferred from homology"/>
<dbReference type="InterPro" id="IPR039853">
    <property type="entry name" value="Pinin"/>
</dbReference>
<feature type="compositionally biased region" description="Polar residues" evidence="9">
    <location>
        <begin position="327"/>
        <end position="337"/>
    </location>
</feature>
<dbReference type="PANTHER" id="PTHR12707:SF0">
    <property type="entry name" value="PININ"/>
    <property type="match status" value="1"/>
</dbReference>
<evidence type="ECO:0000313" key="14">
    <source>
        <dbReference type="WBParaSite" id="DME_0000008601-mRNA-1"/>
    </source>
</evidence>
<accession>A0A0N4U0K2</accession>
<reference evidence="14" key="1">
    <citation type="submission" date="2016-04" db="UniProtKB">
        <authorList>
            <consortium name="WormBaseParasite"/>
        </authorList>
    </citation>
    <scope>IDENTIFICATION</scope>
</reference>
<evidence type="ECO:0000256" key="1">
    <source>
        <dbReference type="ARBA" id="ARBA00004123"/>
    </source>
</evidence>
<dbReference type="Pfam" id="PF04696">
    <property type="entry name" value="Pinin_SDK_memA"/>
    <property type="match status" value="1"/>
</dbReference>
<evidence type="ECO:0000256" key="6">
    <source>
        <dbReference type="ARBA" id="ARBA00023187"/>
    </source>
</evidence>
<feature type="region of interest" description="Disordered" evidence="9">
    <location>
        <begin position="225"/>
        <end position="337"/>
    </location>
</feature>
<dbReference type="PANTHER" id="PTHR12707">
    <property type="entry name" value="PINN"/>
    <property type="match status" value="1"/>
</dbReference>
<dbReference type="STRING" id="318479.A0A0N4U0K2"/>
<dbReference type="OrthoDB" id="330772at2759"/>
<comment type="similarity">
    <text evidence="2">Belongs to the pinin family.</text>
</comment>
<keyword evidence="5" id="KW-0804">Transcription</keyword>
<evidence type="ECO:0000313" key="12">
    <source>
        <dbReference type="Proteomes" id="UP000038040"/>
    </source>
</evidence>
<evidence type="ECO:0000256" key="3">
    <source>
        <dbReference type="ARBA" id="ARBA00022664"/>
    </source>
</evidence>
<dbReference type="Proteomes" id="UP000038040">
    <property type="component" value="Unplaced"/>
</dbReference>
<sequence length="337" mass="39043">MRKIFGYRRDARNLNVSPNGPFKRRIVISTENDIYEDSAKRLKIDASNDDVRRTVQSSIVMPTIETKSREAAISELKSSEKRETNIRNKRLFSNLLQGTLQRFQREEKKISSVEKVQAEKQREVERRLKEEEMEEKERIAKERSALMEQRREKERLIKALQRKKAIIQYAEQKQDHYRKLQKFIQTQAKPPIFYLPSKHTLRTLELLKTSTKKIDALIEHRRQQMSADLNTGPNGKTQTAEPESDGESKAKSVMGTAIKSNADSKVRNRSAKEAEKIDDQGKTQSIDQEGPHNDLYDYSSKGGERDFIDEEQTGERFESGIDDDLQNDVSYESSDGE</sequence>
<evidence type="ECO:0000256" key="5">
    <source>
        <dbReference type="ARBA" id="ARBA00023163"/>
    </source>
</evidence>
<feature type="domain" description="Pinin/SDK/MemA protein" evidence="10">
    <location>
        <begin position="83"/>
        <end position="211"/>
    </location>
</feature>
<dbReference type="GO" id="GO:0008380">
    <property type="term" value="P:RNA splicing"/>
    <property type="evidence" value="ECO:0007669"/>
    <property type="project" value="UniProtKB-KW"/>
</dbReference>
<feature type="compositionally biased region" description="Polar residues" evidence="9">
    <location>
        <begin position="225"/>
        <end position="241"/>
    </location>
</feature>
<evidence type="ECO:0000256" key="8">
    <source>
        <dbReference type="SAM" id="Coils"/>
    </source>
</evidence>
<keyword evidence="13" id="KW-1185">Reference proteome</keyword>
<dbReference type="Proteomes" id="UP000274756">
    <property type="component" value="Unassembled WGS sequence"/>
</dbReference>
<dbReference type="InterPro" id="IPR006786">
    <property type="entry name" value="Pinin_SDK_MemA"/>
</dbReference>
<dbReference type="EMBL" id="UYYG01001150">
    <property type="protein sequence ID" value="VDN54473.1"/>
    <property type="molecule type" value="Genomic_DNA"/>
</dbReference>
<evidence type="ECO:0000256" key="9">
    <source>
        <dbReference type="SAM" id="MobiDB-lite"/>
    </source>
</evidence>
<dbReference type="GO" id="GO:0006397">
    <property type="term" value="P:mRNA processing"/>
    <property type="evidence" value="ECO:0007669"/>
    <property type="project" value="UniProtKB-KW"/>
</dbReference>
<feature type="coiled-coil region" evidence="8">
    <location>
        <begin position="115"/>
        <end position="166"/>
    </location>
</feature>
<evidence type="ECO:0000313" key="13">
    <source>
        <dbReference type="Proteomes" id="UP000274756"/>
    </source>
</evidence>
<evidence type="ECO:0000259" key="10">
    <source>
        <dbReference type="Pfam" id="PF04696"/>
    </source>
</evidence>
<evidence type="ECO:0000256" key="2">
    <source>
        <dbReference type="ARBA" id="ARBA00010386"/>
    </source>
</evidence>
<protein>
    <submittedName>
        <fullName evidence="14">Pinin_SDK_memA domain-containing protein</fullName>
    </submittedName>
</protein>
<dbReference type="WBParaSite" id="DME_0000008601-mRNA-1">
    <property type="protein sequence ID" value="DME_0000008601-mRNA-1"/>
    <property type="gene ID" value="DME_0000008601"/>
</dbReference>
<keyword evidence="8" id="KW-0175">Coiled coil</keyword>
<gene>
    <name evidence="11" type="ORF">DME_LOCUS4446</name>
</gene>
<comment type="subcellular location">
    <subcellularLocation>
        <location evidence="1">Nucleus</location>
    </subcellularLocation>
</comment>